<dbReference type="AlphaFoldDB" id="A0A4R5FVS6"/>
<comment type="caution">
    <text evidence="2">The sequence shown here is derived from an EMBL/GenBank/DDBJ whole genome shotgun (WGS) entry which is preliminary data.</text>
</comment>
<keyword evidence="1" id="KW-0812">Transmembrane</keyword>
<protein>
    <recommendedName>
        <fullName evidence="4">DUF3995 domain-containing protein</fullName>
    </recommendedName>
</protein>
<dbReference type="EMBL" id="SMLD01000010">
    <property type="protein sequence ID" value="TDE58131.1"/>
    <property type="molecule type" value="Genomic_DNA"/>
</dbReference>
<reference evidence="2 3" key="1">
    <citation type="submission" date="2019-03" db="EMBL/GenBank/DDBJ databases">
        <title>Draft genome sequences of novel Actinobacteria.</title>
        <authorList>
            <person name="Sahin N."/>
            <person name="Ay H."/>
            <person name="Saygin H."/>
        </authorList>
    </citation>
    <scope>NUCLEOTIDE SEQUENCE [LARGE SCALE GENOMIC DNA]</scope>
    <source>
        <strain evidence="2 3">6K102</strain>
    </source>
</reference>
<dbReference type="RefSeq" id="WP_132628636.1">
    <property type="nucleotide sequence ID" value="NZ_SMLD01000010.1"/>
</dbReference>
<keyword evidence="3" id="KW-1185">Reference proteome</keyword>
<keyword evidence="1" id="KW-0472">Membrane</keyword>
<evidence type="ECO:0008006" key="4">
    <source>
        <dbReference type="Google" id="ProtNLM"/>
    </source>
</evidence>
<name>A0A4R5FVS6_9ACTN</name>
<dbReference type="Proteomes" id="UP000295136">
    <property type="component" value="Unassembled WGS sequence"/>
</dbReference>
<feature type="transmembrane region" description="Helical" evidence="1">
    <location>
        <begin position="217"/>
        <end position="238"/>
    </location>
</feature>
<sequence>MRALLRPALLTAGFAGAAALALVAPGNLVMRLAFGKLDDPALGRQLLLTALGLLLALATVRYGTRPRAPRPDGTVRPSPWARAATWAAAGVPALGFSVPHLLWGLGVPFGAAGPSVAGLADLSGSPVYWGLLVAGPVAGGLLTLGLVSRWGQIVPGWVPWAGGRRVPTGLAAVPAVVVGLLVGQYGTMMTGCLAFGVTRTCAPEGGADVLDGSWAFAGTYPVFLAWGVCLLGAAMGYVHTRHSSKERQIGFN</sequence>
<feature type="transmembrane region" description="Helical" evidence="1">
    <location>
        <begin position="127"/>
        <end position="147"/>
    </location>
</feature>
<feature type="transmembrane region" description="Helical" evidence="1">
    <location>
        <begin position="45"/>
        <end position="63"/>
    </location>
</feature>
<accession>A0A4R5FVS6</accession>
<organism evidence="2 3">
    <name type="scientific">Nonomuraea mesophila</name>
    <dbReference type="NCBI Taxonomy" id="2530382"/>
    <lineage>
        <taxon>Bacteria</taxon>
        <taxon>Bacillati</taxon>
        <taxon>Actinomycetota</taxon>
        <taxon>Actinomycetes</taxon>
        <taxon>Streptosporangiales</taxon>
        <taxon>Streptosporangiaceae</taxon>
        <taxon>Nonomuraea</taxon>
    </lineage>
</organism>
<feature type="transmembrane region" description="Helical" evidence="1">
    <location>
        <begin position="84"/>
        <end position="107"/>
    </location>
</feature>
<evidence type="ECO:0000313" key="2">
    <source>
        <dbReference type="EMBL" id="TDE58131.1"/>
    </source>
</evidence>
<proteinExistence type="predicted"/>
<feature type="transmembrane region" description="Helical" evidence="1">
    <location>
        <begin position="168"/>
        <end position="197"/>
    </location>
</feature>
<gene>
    <name evidence="2" type="ORF">E1295_05835</name>
</gene>
<keyword evidence="1" id="KW-1133">Transmembrane helix</keyword>
<evidence type="ECO:0000313" key="3">
    <source>
        <dbReference type="Proteomes" id="UP000295136"/>
    </source>
</evidence>
<evidence type="ECO:0000256" key="1">
    <source>
        <dbReference type="SAM" id="Phobius"/>
    </source>
</evidence>